<dbReference type="Gene3D" id="1.10.10.60">
    <property type="entry name" value="Homeodomain-like"/>
    <property type="match status" value="1"/>
</dbReference>
<feature type="DNA-binding region" description="Homeobox" evidence="5">
    <location>
        <begin position="150"/>
        <end position="209"/>
    </location>
</feature>
<reference evidence="9" key="1">
    <citation type="submission" date="2023-06" db="EMBL/GenBank/DDBJ databases">
        <title>Genomic analysis of the entomopathogenic nematode Steinernema hermaphroditum.</title>
        <authorList>
            <person name="Schwarz E.M."/>
            <person name="Heppert J.K."/>
            <person name="Baniya A."/>
            <person name="Schwartz H.T."/>
            <person name="Tan C.-H."/>
            <person name="Antoshechkin I."/>
            <person name="Sternberg P.W."/>
            <person name="Goodrich-Blair H."/>
            <person name="Dillman A.R."/>
        </authorList>
    </citation>
    <scope>NUCLEOTIDE SEQUENCE</scope>
    <source>
        <strain evidence="9">PS9179</strain>
        <tissue evidence="9">Whole animal</tissue>
    </source>
</reference>
<feature type="compositionally biased region" description="Basic and acidic residues" evidence="7">
    <location>
        <begin position="106"/>
        <end position="115"/>
    </location>
</feature>
<keyword evidence="3 5" id="KW-0371">Homeobox</keyword>
<dbReference type="PANTHER" id="PTHR24327">
    <property type="entry name" value="HOMEOBOX PROTEIN"/>
    <property type="match status" value="1"/>
</dbReference>
<evidence type="ECO:0000256" key="5">
    <source>
        <dbReference type="PROSITE-ProRule" id="PRU00108"/>
    </source>
</evidence>
<keyword evidence="4 5" id="KW-0539">Nucleus</keyword>
<dbReference type="CDD" id="cd00086">
    <property type="entry name" value="homeodomain"/>
    <property type="match status" value="1"/>
</dbReference>
<dbReference type="EMBL" id="JAUCMV010000002">
    <property type="protein sequence ID" value="KAK0421357.1"/>
    <property type="molecule type" value="Genomic_DNA"/>
</dbReference>
<dbReference type="SMART" id="SM00389">
    <property type="entry name" value="HOX"/>
    <property type="match status" value="1"/>
</dbReference>
<dbReference type="GO" id="GO:0000978">
    <property type="term" value="F:RNA polymerase II cis-regulatory region sequence-specific DNA binding"/>
    <property type="evidence" value="ECO:0007669"/>
    <property type="project" value="TreeGrafter"/>
</dbReference>
<comment type="caution">
    <text evidence="9">The sequence shown here is derived from an EMBL/GenBank/DDBJ whole genome shotgun (WGS) entry which is preliminary data.</text>
</comment>
<protein>
    <recommendedName>
        <fullName evidence="8">Homeobox domain-containing protein</fullName>
    </recommendedName>
</protein>
<feature type="compositionally biased region" description="Polar residues" evidence="7">
    <location>
        <begin position="81"/>
        <end position="95"/>
    </location>
</feature>
<dbReference type="SUPFAM" id="SSF46689">
    <property type="entry name" value="Homeodomain-like"/>
    <property type="match status" value="1"/>
</dbReference>
<evidence type="ECO:0000313" key="9">
    <source>
        <dbReference type="EMBL" id="KAK0421357.1"/>
    </source>
</evidence>
<sequence length="215" mass="25267">MPSSRQPLDILASYTRRQRENIIADFERKMKIWKWIHSDDNSEFPDENMKPEMSKFSKSLNDSPRQRPRSAKKPSPMTPQPRESPSVKATPQSASDSKRVRKPTRVIREQQEDARLYSPSPSTEGSEEVSSEQRRRSTYKRRAHSPVDGRKRIRMNYTEVQLAILKNAFDEDSYANREMKEELAEMTGLSFVQVNKWFENRRKRDRDEASAKKTD</sequence>
<accession>A0AA39IBI0</accession>
<dbReference type="PROSITE" id="PS50071">
    <property type="entry name" value="HOMEOBOX_2"/>
    <property type="match status" value="1"/>
</dbReference>
<feature type="domain" description="Homeobox" evidence="8">
    <location>
        <begin position="148"/>
        <end position="208"/>
    </location>
</feature>
<comment type="subcellular location">
    <subcellularLocation>
        <location evidence="1 5 6">Nucleus</location>
    </subcellularLocation>
</comment>
<evidence type="ECO:0000256" key="7">
    <source>
        <dbReference type="SAM" id="MobiDB-lite"/>
    </source>
</evidence>
<dbReference type="GO" id="GO:0000981">
    <property type="term" value="F:DNA-binding transcription factor activity, RNA polymerase II-specific"/>
    <property type="evidence" value="ECO:0007669"/>
    <property type="project" value="InterPro"/>
</dbReference>
<name>A0AA39IBI0_9BILA</name>
<dbReference type="InterPro" id="IPR017970">
    <property type="entry name" value="Homeobox_CS"/>
</dbReference>
<feature type="region of interest" description="Disordered" evidence="7">
    <location>
        <begin position="40"/>
        <end position="148"/>
    </location>
</feature>
<dbReference type="AlphaFoldDB" id="A0AA39IBI0"/>
<dbReference type="PROSITE" id="PS00027">
    <property type="entry name" value="HOMEOBOX_1"/>
    <property type="match status" value="1"/>
</dbReference>
<proteinExistence type="predicted"/>
<keyword evidence="10" id="KW-1185">Reference proteome</keyword>
<evidence type="ECO:0000256" key="1">
    <source>
        <dbReference type="ARBA" id="ARBA00004123"/>
    </source>
</evidence>
<evidence type="ECO:0000256" key="4">
    <source>
        <dbReference type="ARBA" id="ARBA00023242"/>
    </source>
</evidence>
<evidence type="ECO:0000256" key="2">
    <source>
        <dbReference type="ARBA" id="ARBA00023125"/>
    </source>
</evidence>
<dbReference type="PANTHER" id="PTHR24327:SF41">
    <property type="entry name" value="BRAIN-SPECIFIC HOMEOBOX PROTEIN"/>
    <property type="match status" value="1"/>
</dbReference>
<evidence type="ECO:0000256" key="6">
    <source>
        <dbReference type="RuleBase" id="RU000682"/>
    </source>
</evidence>
<dbReference type="Proteomes" id="UP001175271">
    <property type="component" value="Unassembled WGS sequence"/>
</dbReference>
<organism evidence="9 10">
    <name type="scientific">Steinernema hermaphroditum</name>
    <dbReference type="NCBI Taxonomy" id="289476"/>
    <lineage>
        <taxon>Eukaryota</taxon>
        <taxon>Metazoa</taxon>
        <taxon>Ecdysozoa</taxon>
        <taxon>Nematoda</taxon>
        <taxon>Chromadorea</taxon>
        <taxon>Rhabditida</taxon>
        <taxon>Tylenchina</taxon>
        <taxon>Panagrolaimomorpha</taxon>
        <taxon>Strongyloidoidea</taxon>
        <taxon>Steinernematidae</taxon>
        <taxon>Steinernema</taxon>
    </lineage>
</organism>
<evidence type="ECO:0000259" key="8">
    <source>
        <dbReference type="PROSITE" id="PS50071"/>
    </source>
</evidence>
<gene>
    <name evidence="9" type="ORF">QR680_015195</name>
</gene>
<dbReference type="GO" id="GO:0005634">
    <property type="term" value="C:nucleus"/>
    <property type="evidence" value="ECO:0007669"/>
    <property type="project" value="UniProtKB-SubCell"/>
</dbReference>
<dbReference type="InterPro" id="IPR009057">
    <property type="entry name" value="Homeodomain-like_sf"/>
</dbReference>
<dbReference type="InterPro" id="IPR050460">
    <property type="entry name" value="Distal-less_Homeobox_TF"/>
</dbReference>
<evidence type="ECO:0000256" key="3">
    <source>
        <dbReference type="ARBA" id="ARBA00023155"/>
    </source>
</evidence>
<dbReference type="InterPro" id="IPR001356">
    <property type="entry name" value="HD"/>
</dbReference>
<dbReference type="Pfam" id="PF00046">
    <property type="entry name" value="Homeodomain"/>
    <property type="match status" value="1"/>
</dbReference>
<keyword evidence="2 5" id="KW-0238">DNA-binding</keyword>
<evidence type="ECO:0000313" key="10">
    <source>
        <dbReference type="Proteomes" id="UP001175271"/>
    </source>
</evidence>